<accession>A0AC35GU28</accession>
<sequence length="749" mass="87882">MKRRRSSVEEEARRSEKQSRKHKSTRLSTEKNLKKLSRRTSFAENVDLNGKISSQEPELPSLNDSLENNIASPSSVSENKIISSLHNENDKLKAEILYLKSVQKNYEKRKTPLLSKESQLLQLKNELNRIERKLKEKNEENEQLKKDLTDEKKQISDKQSMVDVNLENVLRQTISQKDKTLNGLHQKLEQAYKDLENQKDETREIEAGKIVLENRIIELQEAAKTTKEKEEALAQQIEELQQKLGEQKNETDQTNYEAQLDRDSYEIKLAQSRDALKEKNQEIAELRKKLDVQEVFYDEQVNVRIDVTESKAKTLEKQYIETRAELHELQQKYNDLQRIYDETIEDNRKMLEKKDNKIFALKKDYESINKKYSDAKREIGKLNNDKSNLRFEIKKKEDHNSHSQRHLENALQEVQKLKDDLDKANEELNYLKTNEEKSAKATTNVVQLLKDIEEIRQVVKEKDLKIADLQKQKDDSDILLSQTLNDYAYIEEKLKENHKLIAQKENENDEIIKEKDKAVLQYESIQAEKENLLAQMQELENVLNMTQQALQSINTEFADEKEEHEKAKNIVAKRKELIEKLTLLKNDETLRADEAVAKLAAYKVELFQNQSLLKSEQDQRILLQTQLLHLHQQIKEVENAKEAAVKEVEDQLSHSRSEMQNVEKKLKHLQKKYSEIQSQMENEKTKQKKLADENKRLAHSFAEAKTEIEKYKAEISSSQKMAKEKDAELQKLCNESNILFQKFMALCKK</sequence>
<dbReference type="WBParaSite" id="PS1159_v2.g8852.t1">
    <property type="protein sequence ID" value="PS1159_v2.g8852.t1"/>
    <property type="gene ID" value="PS1159_v2.g8852"/>
</dbReference>
<protein>
    <submittedName>
        <fullName evidence="2">Uncharacterized protein</fullName>
    </submittedName>
</protein>
<name>A0AC35GU28_9BILA</name>
<evidence type="ECO:0000313" key="1">
    <source>
        <dbReference type="Proteomes" id="UP000887580"/>
    </source>
</evidence>
<reference evidence="2" key="1">
    <citation type="submission" date="2022-11" db="UniProtKB">
        <authorList>
            <consortium name="WormBaseParasite"/>
        </authorList>
    </citation>
    <scope>IDENTIFICATION</scope>
</reference>
<proteinExistence type="predicted"/>
<dbReference type="Proteomes" id="UP000887580">
    <property type="component" value="Unplaced"/>
</dbReference>
<organism evidence="1 2">
    <name type="scientific">Panagrolaimus sp. PS1159</name>
    <dbReference type="NCBI Taxonomy" id="55785"/>
    <lineage>
        <taxon>Eukaryota</taxon>
        <taxon>Metazoa</taxon>
        <taxon>Ecdysozoa</taxon>
        <taxon>Nematoda</taxon>
        <taxon>Chromadorea</taxon>
        <taxon>Rhabditida</taxon>
        <taxon>Tylenchina</taxon>
        <taxon>Panagrolaimomorpha</taxon>
        <taxon>Panagrolaimoidea</taxon>
        <taxon>Panagrolaimidae</taxon>
        <taxon>Panagrolaimus</taxon>
    </lineage>
</organism>
<evidence type="ECO:0000313" key="2">
    <source>
        <dbReference type="WBParaSite" id="PS1159_v2.g8852.t1"/>
    </source>
</evidence>